<organism evidence="2 3">
    <name type="scientific">Acidovorax bellezanensis</name>
    <dbReference type="NCBI Taxonomy" id="2976702"/>
    <lineage>
        <taxon>Bacteria</taxon>
        <taxon>Pseudomonadati</taxon>
        <taxon>Pseudomonadota</taxon>
        <taxon>Betaproteobacteria</taxon>
        <taxon>Burkholderiales</taxon>
        <taxon>Comamonadaceae</taxon>
        <taxon>Acidovorax</taxon>
    </lineage>
</organism>
<accession>A0ABT2PIQ5</accession>
<dbReference type="Proteomes" id="UP001525968">
    <property type="component" value="Unassembled WGS sequence"/>
</dbReference>
<evidence type="ECO:0000313" key="3">
    <source>
        <dbReference type="Proteomes" id="UP001525968"/>
    </source>
</evidence>
<dbReference type="Gene3D" id="3.40.50.720">
    <property type="entry name" value="NAD(P)-binding Rossmann-like Domain"/>
    <property type="match status" value="1"/>
</dbReference>
<comment type="caution">
    <text evidence="2">The sequence shown here is derived from an EMBL/GenBank/DDBJ whole genome shotgun (WGS) entry which is preliminary data.</text>
</comment>
<dbReference type="RefSeq" id="WP_261498689.1">
    <property type="nucleotide sequence ID" value="NZ_JAODYH010000003.1"/>
</dbReference>
<dbReference type="InterPro" id="IPR001509">
    <property type="entry name" value="Epimerase_deHydtase"/>
</dbReference>
<feature type="domain" description="NAD-dependent epimerase/dehydratase" evidence="1">
    <location>
        <begin position="22"/>
        <end position="202"/>
    </location>
</feature>
<dbReference type="PANTHER" id="PTHR43245">
    <property type="entry name" value="BIFUNCTIONAL POLYMYXIN RESISTANCE PROTEIN ARNA"/>
    <property type="match status" value="1"/>
</dbReference>
<dbReference type="InterPro" id="IPR036291">
    <property type="entry name" value="NAD(P)-bd_dom_sf"/>
</dbReference>
<name>A0ABT2PIQ5_9BURK</name>
<keyword evidence="3" id="KW-1185">Reference proteome</keyword>
<evidence type="ECO:0000313" key="2">
    <source>
        <dbReference type="EMBL" id="MCT9809731.1"/>
    </source>
</evidence>
<evidence type="ECO:0000259" key="1">
    <source>
        <dbReference type="Pfam" id="PF01370"/>
    </source>
</evidence>
<sequence length="353" mass="37863">MTQGQEHMQQMEQTPVAPAQRILVTGGDGFLGRSVVAALARRAGSEAVVALDRQPVPVARHVPGVHYKTGDVRSPQLAQWLRQHRIDSVVHLASSAAPVRPCDRSQAFDVDVNGTRNVLQACADAQVRHLVVASSGAAYGSHADNPPWLTESCALRASAGAAHAHHKRLVEDMLAEWRISHPQLRQTVLRMATILGETVDNPTTALWESRRLLAVRGSDSPSVFIWDEDVAGAIVQALTGARPGCYNVAGDGALGLQEIAQRLGKRTRPLPAGLLRALLALGLRLGLSRYGPEQIDGLRYRPVLDNTALKTQLGYVPRKTSAQALDAFIAARAALGRPVTAPGAQQPLEASLR</sequence>
<dbReference type="SUPFAM" id="SSF51735">
    <property type="entry name" value="NAD(P)-binding Rossmann-fold domains"/>
    <property type="match status" value="1"/>
</dbReference>
<reference evidence="2 3" key="1">
    <citation type="submission" date="2022-09" db="EMBL/GenBank/DDBJ databases">
        <title>Draft genome of isolate Be4.</title>
        <authorList>
            <person name="Sanchez-Castro I."/>
            <person name="Martinez-Rodriguez P."/>
            <person name="Descostes M."/>
            <person name="Merroun M."/>
        </authorList>
    </citation>
    <scope>NUCLEOTIDE SEQUENCE [LARGE SCALE GENOMIC DNA]</scope>
    <source>
        <strain evidence="2 3">Be4</strain>
    </source>
</reference>
<gene>
    <name evidence="2" type="ORF">N0K08_03735</name>
</gene>
<dbReference type="PANTHER" id="PTHR43245:SF52">
    <property type="entry name" value="NAD-DEPENDENT EPIMERASE_DEHYDRATASE"/>
    <property type="match status" value="1"/>
</dbReference>
<dbReference type="Pfam" id="PF01370">
    <property type="entry name" value="Epimerase"/>
    <property type="match status" value="1"/>
</dbReference>
<dbReference type="EMBL" id="JAODYH010000003">
    <property type="protein sequence ID" value="MCT9809731.1"/>
    <property type="molecule type" value="Genomic_DNA"/>
</dbReference>
<protein>
    <submittedName>
        <fullName evidence="2">NAD-dependent epimerase/dehydratase family protein</fullName>
    </submittedName>
</protein>
<proteinExistence type="predicted"/>
<dbReference type="InterPro" id="IPR050177">
    <property type="entry name" value="Lipid_A_modif_metabolic_enz"/>
</dbReference>